<reference evidence="1 2" key="1">
    <citation type="submission" date="2018-06" db="EMBL/GenBank/DDBJ databases">
        <title>Extensive metabolic versatility and redundancy in microbially diverse, dynamic hydrothermal sediments.</title>
        <authorList>
            <person name="Dombrowski N."/>
            <person name="Teske A."/>
            <person name="Baker B.J."/>
        </authorList>
    </citation>
    <scope>NUCLEOTIDE SEQUENCE [LARGE SCALE GENOMIC DNA]</scope>
    <source>
        <strain evidence="1">B66_G16</strain>
    </source>
</reference>
<sequence>MFINGQRLLEHTCVKELSETEVVSLEDYAEALVAASHAIYKEQIYTLNDFFTVEEWTSKKTIRLAQELNCENALKAALSLNRKIRLGLVEAPYKIPLPLWLVMLVEKFRIDNLTRATSIDMLKALTNKRVGKLLKSKLTRETY</sequence>
<dbReference type="AlphaFoldDB" id="A0A497EL49"/>
<organism evidence="1 2">
    <name type="scientific">Thermoproteota archaeon</name>
    <dbReference type="NCBI Taxonomy" id="2056631"/>
    <lineage>
        <taxon>Archaea</taxon>
        <taxon>Thermoproteota</taxon>
    </lineage>
</organism>
<evidence type="ECO:0000313" key="2">
    <source>
        <dbReference type="Proteomes" id="UP000278475"/>
    </source>
</evidence>
<gene>
    <name evidence="1" type="ORF">DRJ31_09195</name>
</gene>
<proteinExistence type="predicted"/>
<comment type="caution">
    <text evidence="1">The sequence shown here is derived from an EMBL/GenBank/DDBJ whole genome shotgun (WGS) entry which is preliminary data.</text>
</comment>
<accession>A0A497EL49</accession>
<dbReference type="Proteomes" id="UP000278475">
    <property type="component" value="Unassembled WGS sequence"/>
</dbReference>
<evidence type="ECO:0000313" key="1">
    <source>
        <dbReference type="EMBL" id="RLE47212.1"/>
    </source>
</evidence>
<protein>
    <submittedName>
        <fullName evidence="1">Uncharacterized protein</fullName>
    </submittedName>
</protein>
<dbReference type="EMBL" id="QMQV01000143">
    <property type="protein sequence ID" value="RLE47212.1"/>
    <property type="molecule type" value="Genomic_DNA"/>
</dbReference>
<name>A0A497EL49_9CREN</name>